<keyword evidence="2" id="KW-0238">DNA-binding</keyword>
<name>A0A4P7NZ37_9GAMM</name>
<sequence length="205" mass="23410">MKQLLLYVQDPHALKNWSKVSSLPKQILYTLEMDTQARPVTDYLLMIQLTDSPANDVEIENALLQGYTVLLFSNQPTAEEGMAWFKKGIKGYLNTFALPSRIEQALNTILAGNIWLGQNVMQSIIQSVSSSQPQQNDSWKELLSAREIETMEWILQGKSNHEIAEQMIISERTVKAHVHSLLEKLNAKDRLNLVIKIQNWHKNAL</sequence>
<evidence type="ECO:0000313" key="6">
    <source>
        <dbReference type="Proteomes" id="UP000296201"/>
    </source>
</evidence>
<dbReference type="RefSeq" id="WP_135794941.1">
    <property type="nucleotide sequence ID" value="NZ_CP032096.1"/>
</dbReference>
<dbReference type="Pfam" id="PF00196">
    <property type="entry name" value="GerE"/>
    <property type="match status" value="1"/>
</dbReference>
<dbReference type="GO" id="GO:0006355">
    <property type="term" value="P:regulation of DNA-templated transcription"/>
    <property type="evidence" value="ECO:0007669"/>
    <property type="project" value="InterPro"/>
</dbReference>
<dbReference type="Gene3D" id="3.40.50.2300">
    <property type="match status" value="1"/>
</dbReference>
<dbReference type="Gene3D" id="1.10.10.10">
    <property type="entry name" value="Winged helix-like DNA-binding domain superfamily/Winged helix DNA-binding domain"/>
    <property type="match status" value="1"/>
</dbReference>
<dbReference type="SMART" id="SM00421">
    <property type="entry name" value="HTH_LUXR"/>
    <property type="match status" value="1"/>
</dbReference>
<dbReference type="EMBL" id="CP032096">
    <property type="protein sequence ID" value="QBZ82192.1"/>
    <property type="molecule type" value="Genomic_DNA"/>
</dbReference>
<proteinExistence type="predicted"/>
<evidence type="ECO:0000256" key="2">
    <source>
        <dbReference type="ARBA" id="ARBA00023125"/>
    </source>
</evidence>
<feature type="domain" description="HTH luxR-type" evidence="4">
    <location>
        <begin position="136"/>
        <end position="201"/>
    </location>
</feature>
<keyword evidence="6" id="KW-1185">Reference proteome</keyword>
<keyword evidence="3" id="KW-0804">Transcription</keyword>
<dbReference type="OrthoDB" id="9794397at2"/>
<dbReference type="PRINTS" id="PR00038">
    <property type="entry name" value="HTHLUXR"/>
</dbReference>
<dbReference type="Proteomes" id="UP000296201">
    <property type="component" value="Chromosome"/>
</dbReference>
<dbReference type="InterPro" id="IPR000792">
    <property type="entry name" value="Tscrpt_reg_LuxR_C"/>
</dbReference>
<dbReference type="InterPro" id="IPR016032">
    <property type="entry name" value="Sig_transdc_resp-reg_C-effctor"/>
</dbReference>
<organism evidence="5 6">
    <name type="scientific">Hydrogenovibrio crunogenus</name>
    <dbReference type="NCBI Taxonomy" id="39765"/>
    <lineage>
        <taxon>Bacteria</taxon>
        <taxon>Pseudomonadati</taxon>
        <taxon>Pseudomonadota</taxon>
        <taxon>Gammaproteobacteria</taxon>
        <taxon>Thiotrichales</taxon>
        <taxon>Piscirickettsiaceae</taxon>
        <taxon>Hydrogenovibrio</taxon>
    </lineage>
</organism>
<protein>
    <submittedName>
        <fullName evidence="5">Oxygen regulatory protein NreC</fullName>
    </submittedName>
</protein>
<keyword evidence="1" id="KW-0805">Transcription regulation</keyword>
<dbReference type="PROSITE" id="PS50043">
    <property type="entry name" value="HTH_LUXR_2"/>
    <property type="match status" value="1"/>
</dbReference>
<evidence type="ECO:0000256" key="3">
    <source>
        <dbReference type="ARBA" id="ARBA00023163"/>
    </source>
</evidence>
<evidence type="ECO:0000259" key="4">
    <source>
        <dbReference type="PROSITE" id="PS50043"/>
    </source>
</evidence>
<evidence type="ECO:0000313" key="5">
    <source>
        <dbReference type="EMBL" id="QBZ82192.1"/>
    </source>
</evidence>
<dbReference type="SUPFAM" id="SSF46894">
    <property type="entry name" value="C-terminal effector domain of the bipartite response regulators"/>
    <property type="match status" value="1"/>
</dbReference>
<dbReference type="CDD" id="cd06170">
    <property type="entry name" value="LuxR_C_like"/>
    <property type="match status" value="1"/>
</dbReference>
<gene>
    <name evidence="5" type="primary">nreC_1</name>
    <name evidence="5" type="ORF">GHNINEIG_00216</name>
</gene>
<dbReference type="InterPro" id="IPR036388">
    <property type="entry name" value="WH-like_DNA-bd_sf"/>
</dbReference>
<dbReference type="PROSITE" id="PS00622">
    <property type="entry name" value="HTH_LUXR_1"/>
    <property type="match status" value="1"/>
</dbReference>
<accession>A0A4P7NZ37</accession>
<dbReference type="AlphaFoldDB" id="A0A4P7NZ37"/>
<dbReference type="GO" id="GO:0003677">
    <property type="term" value="F:DNA binding"/>
    <property type="evidence" value="ECO:0007669"/>
    <property type="project" value="UniProtKB-KW"/>
</dbReference>
<dbReference type="PANTHER" id="PTHR44688:SF16">
    <property type="entry name" value="DNA-BINDING TRANSCRIPTIONAL ACTIVATOR DEVR_DOSR"/>
    <property type="match status" value="1"/>
</dbReference>
<evidence type="ECO:0000256" key="1">
    <source>
        <dbReference type="ARBA" id="ARBA00023015"/>
    </source>
</evidence>
<dbReference type="PANTHER" id="PTHR44688">
    <property type="entry name" value="DNA-BINDING TRANSCRIPTIONAL ACTIVATOR DEVR_DOSR"/>
    <property type="match status" value="1"/>
</dbReference>
<reference evidence="5 6" key="1">
    <citation type="submission" date="2018-08" db="EMBL/GenBank/DDBJ databases">
        <title>Horizontal acquisition of hydrogen conversion ability and other habitat adaptations in Hydrogenovibrio crunogenus strains.</title>
        <authorList>
            <person name="Gonnella G."/>
            <person name="Adam N."/>
            <person name="Perner M."/>
        </authorList>
    </citation>
    <scope>NUCLEOTIDE SEQUENCE [LARGE SCALE GENOMIC DNA]</scope>
    <source>
        <strain evidence="5 6">SP-41</strain>
    </source>
</reference>